<accession>A0A939DQ07</accession>
<organism evidence="1 2">
    <name type="scientific">Bowmanella dokdonensis</name>
    <dbReference type="NCBI Taxonomy" id="751969"/>
    <lineage>
        <taxon>Bacteria</taxon>
        <taxon>Pseudomonadati</taxon>
        <taxon>Pseudomonadota</taxon>
        <taxon>Gammaproteobacteria</taxon>
        <taxon>Alteromonadales</taxon>
        <taxon>Alteromonadaceae</taxon>
        <taxon>Bowmanella</taxon>
    </lineage>
</organism>
<comment type="caution">
    <text evidence="1">The sequence shown here is derived from an EMBL/GenBank/DDBJ whole genome shotgun (WGS) entry which is preliminary data.</text>
</comment>
<dbReference type="EMBL" id="JAFKCV010000009">
    <property type="protein sequence ID" value="MBN7826672.1"/>
    <property type="molecule type" value="Genomic_DNA"/>
</dbReference>
<sequence>MNRLDFDSATAGVKGRSRSRRQGYYHGKYDRELLLLSLGAFALLILIS</sequence>
<gene>
    <name evidence="1" type="ORF">J0A66_15660</name>
</gene>
<evidence type="ECO:0000313" key="2">
    <source>
        <dbReference type="Proteomes" id="UP000664654"/>
    </source>
</evidence>
<dbReference type="RefSeq" id="WP_206574779.1">
    <property type="nucleotide sequence ID" value="NZ_JAFKCV010000009.1"/>
</dbReference>
<reference evidence="1" key="1">
    <citation type="submission" date="2021-03" db="EMBL/GenBank/DDBJ databases">
        <title>novel species isolated from a fishpond in China.</title>
        <authorList>
            <person name="Lu H."/>
            <person name="Cai Z."/>
        </authorList>
    </citation>
    <scope>NUCLEOTIDE SEQUENCE</scope>
    <source>
        <strain evidence="1">JCM 30855</strain>
    </source>
</reference>
<protein>
    <submittedName>
        <fullName evidence="1">Uncharacterized protein</fullName>
    </submittedName>
</protein>
<evidence type="ECO:0000313" key="1">
    <source>
        <dbReference type="EMBL" id="MBN7826672.1"/>
    </source>
</evidence>
<keyword evidence="2" id="KW-1185">Reference proteome</keyword>
<proteinExistence type="predicted"/>
<dbReference type="AlphaFoldDB" id="A0A939DQ07"/>
<dbReference type="Proteomes" id="UP000664654">
    <property type="component" value="Unassembled WGS sequence"/>
</dbReference>
<name>A0A939DQ07_9ALTE</name>